<comment type="caution">
    <text evidence="2">The sequence shown here is derived from an EMBL/GenBank/DDBJ whole genome shotgun (WGS) entry which is preliminary data.</text>
</comment>
<dbReference type="EMBL" id="BEGY01000004">
    <property type="protein sequence ID" value="GAX73640.1"/>
    <property type="molecule type" value="Genomic_DNA"/>
</dbReference>
<sequence>MYGNLPNSNPGYYSYPSTAYNSGYDTTSTPVVGASSGMMMTPYGQHKPHQGSNTPVNTHSQVQHSMGSGAASGLYYGPPAALMTPWYGDSGAVIVGGTTYYNACPAPPGSPYAQLISQQQQQQQQIMATEHMTPLYSTANNPMPGSPAPHHFYPNDSHHLHSEGPYNPYSIPPGPGSPVAHGGTAGGSDTPNYQQQSSRYHWQDKEADQQRSPSVPASKKQFYGRYNQQQQQQQEEKGSAWLKRMDPNYPNYPNQQHQPGGGDHMEPHQQLLQKEHHDPASCHQDHQEGVAANNPPPTVVDCMQAEVPDTMNPSRAPVVHHQLVHNTQEICGEPAHL</sequence>
<accession>A0A250WSY7</accession>
<feature type="region of interest" description="Disordered" evidence="1">
    <location>
        <begin position="243"/>
        <end position="296"/>
    </location>
</feature>
<feature type="region of interest" description="Disordered" evidence="1">
    <location>
        <begin position="135"/>
        <end position="218"/>
    </location>
</feature>
<feature type="compositionally biased region" description="Polar residues" evidence="1">
    <location>
        <begin position="187"/>
        <end position="200"/>
    </location>
</feature>
<dbReference type="Proteomes" id="UP000232323">
    <property type="component" value="Unassembled WGS sequence"/>
</dbReference>
<feature type="compositionally biased region" description="Basic and acidic residues" evidence="1">
    <location>
        <begin position="263"/>
        <end position="288"/>
    </location>
</feature>
<name>A0A250WSY7_9CHLO</name>
<protein>
    <submittedName>
        <fullName evidence="2">Uncharacterized protein</fullName>
    </submittedName>
</protein>
<reference evidence="2 3" key="1">
    <citation type="submission" date="2017-08" db="EMBL/GenBank/DDBJ databases">
        <title>Acidophilic green algal genome provides insights into adaptation to an acidic environment.</title>
        <authorList>
            <person name="Hirooka S."/>
            <person name="Hirose Y."/>
            <person name="Kanesaki Y."/>
            <person name="Higuchi S."/>
            <person name="Fujiwara T."/>
            <person name="Onuma R."/>
            <person name="Era A."/>
            <person name="Ohbayashi R."/>
            <person name="Uzuka A."/>
            <person name="Nozaki H."/>
            <person name="Yoshikawa H."/>
            <person name="Miyagishima S.Y."/>
        </authorList>
    </citation>
    <scope>NUCLEOTIDE SEQUENCE [LARGE SCALE GENOMIC DNA]</scope>
    <source>
        <strain evidence="2 3">NIES-2499</strain>
    </source>
</reference>
<keyword evidence="3" id="KW-1185">Reference proteome</keyword>
<dbReference type="AlphaFoldDB" id="A0A250WSY7"/>
<evidence type="ECO:0000256" key="1">
    <source>
        <dbReference type="SAM" id="MobiDB-lite"/>
    </source>
</evidence>
<evidence type="ECO:0000313" key="3">
    <source>
        <dbReference type="Proteomes" id="UP000232323"/>
    </source>
</evidence>
<gene>
    <name evidence="2" type="ORF">CEUSTIGMA_g1091.t1</name>
</gene>
<proteinExistence type="predicted"/>
<organism evidence="2 3">
    <name type="scientific">Chlamydomonas eustigma</name>
    <dbReference type="NCBI Taxonomy" id="1157962"/>
    <lineage>
        <taxon>Eukaryota</taxon>
        <taxon>Viridiplantae</taxon>
        <taxon>Chlorophyta</taxon>
        <taxon>core chlorophytes</taxon>
        <taxon>Chlorophyceae</taxon>
        <taxon>CS clade</taxon>
        <taxon>Chlamydomonadales</taxon>
        <taxon>Chlamydomonadaceae</taxon>
        <taxon>Chlamydomonas</taxon>
    </lineage>
</organism>
<evidence type="ECO:0000313" key="2">
    <source>
        <dbReference type="EMBL" id="GAX73640.1"/>
    </source>
</evidence>